<dbReference type="Proteomes" id="UP001446871">
    <property type="component" value="Unassembled WGS sequence"/>
</dbReference>
<evidence type="ECO:0000313" key="9">
    <source>
        <dbReference type="EMBL" id="KAK8060264.1"/>
    </source>
</evidence>
<accession>A0ABR1UMX4</accession>
<sequence length="495" mass="55849">MEYSTHIWLVVGTLLSVWLVSTAVSWWRLRHVPGPFIASVSWLWAPYLVLRGRGHEFLQLRKYGSVVRTGPNAVVVDDPQALRQLNGARSLANRDTWYSPTKMDPDQAATFSSLEIGPHDRLKAKTAAGYSGRDGGVDFVAGVDRIMKRLIDAIRSRHLSKGGDELVEVDFAHFIRYFTLDLITDIGYGQSFSFLDDMDDEYRYTEGIEQFEVLVPMLAEIPPLRHLLDSHFIASLFAPSPKGNRGIGRVLGIAHKIIHERFAGNEKDKGDMIGAFMRGGMTQRETLAESFIQILAGSDTTALVIRTTLLYVITSPKVYQRLKQDIKAAGVDRSSPISNEQAKGLAYFQAVMWEGYRMRPPLLFGLYKVVPPGGMTLCGVKLPGGTAVGHNNVAMMQRTDVFGRDAHLFRPERFHECDEETRKERIRTVELNFGFGRWQCAGKNLAMIELNKIYFELLRAFDFQIVNPVKPWVESSTTVSIQREMWVKITEASDE</sequence>
<reference evidence="9 10" key="1">
    <citation type="submission" date="2023-01" db="EMBL/GenBank/DDBJ databases">
        <title>Analysis of 21 Apiospora genomes using comparative genomics revels a genus with tremendous synthesis potential of carbohydrate active enzymes and secondary metabolites.</title>
        <authorList>
            <person name="Sorensen T."/>
        </authorList>
    </citation>
    <scope>NUCLEOTIDE SEQUENCE [LARGE SCALE GENOMIC DNA]</scope>
    <source>
        <strain evidence="9 10">CBS 83171</strain>
    </source>
</reference>
<name>A0ABR1UMX4_9PEZI</name>
<keyword evidence="8" id="KW-0472">Membrane</keyword>
<feature type="transmembrane region" description="Helical" evidence="8">
    <location>
        <begin position="7"/>
        <end position="27"/>
    </location>
</feature>
<keyword evidence="10" id="KW-1185">Reference proteome</keyword>
<organism evidence="9 10">
    <name type="scientific">Apiospora saccharicola</name>
    <dbReference type="NCBI Taxonomy" id="335842"/>
    <lineage>
        <taxon>Eukaryota</taxon>
        <taxon>Fungi</taxon>
        <taxon>Dikarya</taxon>
        <taxon>Ascomycota</taxon>
        <taxon>Pezizomycotina</taxon>
        <taxon>Sordariomycetes</taxon>
        <taxon>Xylariomycetidae</taxon>
        <taxon>Amphisphaeriales</taxon>
        <taxon>Apiosporaceae</taxon>
        <taxon>Apiospora</taxon>
    </lineage>
</organism>
<dbReference type="InterPro" id="IPR036396">
    <property type="entry name" value="Cyt_P450_sf"/>
</dbReference>
<evidence type="ECO:0000256" key="3">
    <source>
        <dbReference type="ARBA" id="ARBA00022617"/>
    </source>
</evidence>
<dbReference type="InterPro" id="IPR002401">
    <property type="entry name" value="Cyt_P450_E_grp-I"/>
</dbReference>
<dbReference type="Pfam" id="PF00067">
    <property type="entry name" value="p450"/>
    <property type="match status" value="1"/>
</dbReference>
<comment type="cofactor">
    <cofactor evidence="1">
        <name>heme</name>
        <dbReference type="ChEBI" id="CHEBI:30413"/>
    </cofactor>
</comment>
<dbReference type="CDD" id="cd11060">
    <property type="entry name" value="CYP57A1-like"/>
    <property type="match status" value="1"/>
</dbReference>
<keyword evidence="8" id="KW-0812">Transmembrane</keyword>
<dbReference type="PANTHER" id="PTHR24305:SF77">
    <property type="entry name" value="CYTOCHROME P450 MONOOXYGENASE"/>
    <property type="match status" value="1"/>
</dbReference>
<comment type="similarity">
    <text evidence="2">Belongs to the cytochrome P450 family.</text>
</comment>
<evidence type="ECO:0000256" key="6">
    <source>
        <dbReference type="ARBA" id="ARBA00023004"/>
    </source>
</evidence>
<dbReference type="Gene3D" id="1.10.630.10">
    <property type="entry name" value="Cytochrome P450"/>
    <property type="match status" value="1"/>
</dbReference>
<dbReference type="PANTHER" id="PTHR24305">
    <property type="entry name" value="CYTOCHROME P450"/>
    <property type="match status" value="1"/>
</dbReference>
<keyword evidence="5" id="KW-0560">Oxidoreductase</keyword>
<evidence type="ECO:0000256" key="5">
    <source>
        <dbReference type="ARBA" id="ARBA00023002"/>
    </source>
</evidence>
<gene>
    <name evidence="9" type="ORF">PG996_010194</name>
</gene>
<evidence type="ECO:0000256" key="4">
    <source>
        <dbReference type="ARBA" id="ARBA00022723"/>
    </source>
</evidence>
<dbReference type="PRINTS" id="PR00385">
    <property type="entry name" value="P450"/>
</dbReference>
<proteinExistence type="inferred from homology"/>
<protein>
    <submittedName>
        <fullName evidence="9">Cytochrome p450</fullName>
    </submittedName>
</protein>
<evidence type="ECO:0000256" key="2">
    <source>
        <dbReference type="ARBA" id="ARBA00010617"/>
    </source>
</evidence>
<keyword evidence="3" id="KW-0349">Heme</keyword>
<keyword evidence="4" id="KW-0479">Metal-binding</keyword>
<dbReference type="EMBL" id="JAQQWM010000006">
    <property type="protein sequence ID" value="KAK8060264.1"/>
    <property type="molecule type" value="Genomic_DNA"/>
</dbReference>
<keyword evidence="6" id="KW-0408">Iron</keyword>
<evidence type="ECO:0000256" key="8">
    <source>
        <dbReference type="SAM" id="Phobius"/>
    </source>
</evidence>
<comment type="caution">
    <text evidence="9">The sequence shown here is derived from an EMBL/GenBank/DDBJ whole genome shotgun (WGS) entry which is preliminary data.</text>
</comment>
<keyword evidence="7" id="KW-0503">Monooxygenase</keyword>
<evidence type="ECO:0000313" key="10">
    <source>
        <dbReference type="Proteomes" id="UP001446871"/>
    </source>
</evidence>
<dbReference type="PRINTS" id="PR00463">
    <property type="entry name" value="EP450I"/>
</dbReference>
<dbReference type="SUPFAM" id="SSF48264">
    <property type="entry name" value="Cytochrome P450"/>
    <property type="match status" value="1"/>
</dbReference>
<dbReference type="InterPro" id="IPR001128">
    <property type="entry name" value="Cyt_P450"/>
</dbReference>
<dbReference type="InterPro" id="IPR050121">
    <property type="entry name" value="Cytochrome_P450_monoxygenase"/>
</dbReference>
<evidence type="ECO:0000256" key="1">
    <source>
        <dbReference type="ARBA" id="ARBA00001971"/>
    </source>
</evidence>
<keyword evidence="8" id="KW-1133">Transmembrane helix</keyword>
<evidence type="ECO:0000256" key="7">
    <source>
        <dbReference type="ARBA" id="ARBA00023033"/>
    </source>
</evidence>